<dbReference type="GO" id="GO:0039693">
    <property type="term" value="P:viral DNA genome replication"/>
    <property type="evidence" value="ECO:0007669"/>
    <property type="project" value="UniProtKB-KW"/>
</dbReference>
<dbReference type="InterPro" id="IPR001098">
    <property type="entry name" value="DNA-dir_DNA_pol_A_palm_dom"/>
</dbReference>
<dbReference type="KEGG" id="vg:16574882"/>
<feature type="domain" description="DNA-directed DNA polymerase family A palm" evidence="7">
    <location>
        <begin position="644"/>
        <end position="883"/>
    </location>
</feature>
<keyword evidence="4" id="KW-0239">DNA-directed DNA polymerase</keyword>
<dbReference type="Gene3D" id="1.10.150.20">
    <property type="entry name" value="5' to 3' exonuclease, C-terminal subdomain"/>
    <property type="match status" value="1"/>
</dbReference>
<sequence>MPKCDHVELDYKYSKKFRRVENNFGYVRLAKSVVKKPKGKILFVLDYVPTEDLRSGRMLSGATGQLFDNVIKVAEQYYNSDHELADYSWLAISFHAFKTAGQPEQFRSDAKLEFAERLNFIITEYKPDVVVTFGQDPYKALNGELIASKYRDRKGIHYEHFYGVPIETTVSKGEKSHTFKHVPTLSLNTLVNASGKGEPMYLAGYVARNLMTALYGGELRYKIPELKYKVRLVDTIDKFDEMLDTITEAKEVAIDTETKNLMRITNRMLTIQFAVDEKAAYILPIGHKDSPWLPDELKYIKKKLRLYFERKNKNKQHIYANAVFDLNRIRVDLGVRHFKNAVWDVFAGEFGHDENMKVLEGITGGTYYTLLNICMQYGCTAYYESDFGKDKRATIEQADLDKSLLNYCALDVVTLIHIKRLQIQRGKDYGYKKYQSIVKEQISDMLHVFSCLEVNGCKTDINWLFYLKSKDSPILKHRADVIKALNETKGVQRANAKMSKQSGAPQLGLFGKTKLNIFDIGKKAHLNMLMFDVLKLKPLSTGKGGQGNIDKDFQKKYADIPEVALYNELQKVKKIYNSYVKAFVKQWGSDSDMRSDSCIRPFFQFRDVVTGRTSAKKPSLHQIPSRNEITEFIKKMFPGRADLGKIIKRLFIADKGRLILKIDYAAHEVRGWSIITGDQEVADLFWHGLRMRNQYKLYPTEELAKKIDMEGDVHKINAAYFFGMKIEDVDKPKRNSVKQVIFGLIYQQGMEGVAKSTGQTLEAIKSLVKAFFKRFPIGAGWFDKIKEKAAKQLYVESPLGRRRNLWAFLIPKDAKSFEGVYAATGRRAVNSPIQGMGSDFLVSGAREIENMKYAHYRETGHYPDFYMCNSVHDSLEFSVAYEDVWLAIRMIEHGLTYGVMSVMEKRHGLRFPVPLEIDFEIGANIRDCKGWDYSLANLDELIEKALVQQRDEFGYEVDVEKTLKQITRGQYEHMPDWAKKQAWNLKLKMKGMKKDPRAADEVFTAKTAKAAIEKFNAKPKKPVKGKVMKEAA</sequence>
<dbReference type="EC" id="2.7.7.7" evidence="1"/>
<evidence type="ECO:0000256" key="5">
    <source>
        <dbReference type="ARBA" id="ARBA00023109"/>
    </source>
</evidence>
<evidence type="ECO:0000313" key="9">
    <source>
        <dbReference type="Proteomes" id="UP000015545"/>
    </source>
</evidence>
<dbReference type="GO" id="GO:0006261">
    <property type="term" value="P:DNA-templated DNA replication"/>
    <property type="evidence" value="ECO:0007669"/>
    <property type="project" value="InterPro"/>
</dbReference>
<dbReference type="SUPFAM" id="SSF56672">
    <property type="entry name" value="DNA/RNA polymerases"/>
    <property type="match status" value="1"/>
</dbReference>
<keyword evidence="9" id="KW-1185">Reference proteome</keyword>
<evidence type="ECO:0000256" key="2">
    <source>
        <dbReference type="ARBA" id="ARBA00022679"/>
    </source>
</evidence>
<name>S5VZN9_9CAUD</name>
<keyword evidence="5" id="KW-1194">Viral DNA replication</keyword>
<dbReference type="PANTHER" id="PTHR10133:SF62">
    <property type="entry name" value="DNA POLYMERASE THETA"/>
    <property type="match status" value="1"/>
</dbReference>
<dbReference type="Pfam" id="PF01612">
    <property type="entry name" value="DNA_pol_A_exo1"/>
    <property type="match status" value="1"/>
</dbReference>
<dbReference type="GO" id="GO:0006302">
    <property type="term" value="P:double-strand break repair"/>
    <property type="evidence" value="ECO:0007669"/>
    <property type="project" value="TreeGrafter"/>
</dbReference>
<dbReference type="PROSITE" id="PS00447">
    <property type="entry name" value="DNA_POLYMERASE_A"/>
    <property type="match status" value="1"/>
</dbReference>
<proteinExistence type="predicted"/>
<evidence type="ECO:0000256" key="6">
    <source>
        <dbReference type="ARBA" id="ARBA00049244"/>
    </source>
</evidence>
<keyword evidence="2" id="KW-0808">Transferase</keyword>
<reference evidence="8 9" key="1">
    <citation type="journal article" date="2014" name="Genome Announc.">
        <title>Complete Genome Sequence of the Novel Giant Pseudomonas Phage PaBG.</title>
        <authorList>
            <person name="Sykilinda N.N."/>
            <person name="Bondar A.A."/>
            <person name="Gorshkova A.S."/>
            <person name="Kurochkina L.P."/>
            <person name="Kulikov E.E."/>
            <person name="Shneider M.M."/>
            <person name="Kadykov V.A."/>
            <person name="Solovjeva N.V."/>
            <person name="Kabilov M.R."/>
            <person name="Mesyanzhinov V.V."/>
            <person name="Vlassov V.V."/>
            <person name="Drukker V.V."/>
            <person name="Miroshnikov K.A."/>
        </authorList>
    </citation>
    <scope>NUCLEOTIDE SEQUENCE [LARGE SCALE GENOMIC DNA]</scope>
</reference>
<evidence type="ECO:0000313" key="8">
    <source>
        <dbReference type="EMBL" id="AGS82080.1"/>
    </source>
</evidence>
<evidence type="ECO:0000256" key="4">
    <source>
        <dbReference type="ARBA" id="ARBA00022932"/>
    </source>
</evidence>
<dbReference type="PANTHER" id="PTHR10133">
    <property type="entry name" value="DNA POLYMERASE I"/>
    <property type="match status" value="1"/>
</dbReference>
<dbReference type="InterPro" id="IPR012337">
    <property type="entry name" value="RNaseH-like_sf"/>
</dbReference>
<dbReference type="GO" id="GO:0003677">
    <property type="term" value="F:DNA binding"/>
    <property type="evidence" value="ECO:0007669"/>
    <property type="project" value="InterPro"/>
</dbReference>
<dbReference type="Proteomes" id="UP000015545">
    <property type="component" value="Segment"/>
</dbReference>
<dbReference type="Gene3D" id="3.30.70.370">
    <property type="match status" value="1"/>
</dbReference>
<dbReference type="GO" id="GO:0003887">
    <property type="term" value="F:DNA-directed DNA polymerase activity"/>
    <property type="evidence" value="ECO:0007669"/>
    <property type="project" value="UniProtKB-KW"/>
</dbReference>
<dbReference type="Gene3D" id="3.40.470.10">
    <property type="entry name" value="Uracil-DNA glycosylase-like domain"/>
    <property type="match status" value="1"/>
</dbReference>
<gene>
    <name evidence="8" type="ORF">PaBG_00196</name>
</gene>
<dbReference type="EMBL" id="KF147891">
    <property type="protein sequence ID" value="AGS82080.1"/>
    <property type="molecule type" value="Genomic_DNA"/>
</dbReference>
<dbReference type="InterPro" id="IPR036895">
    <property type="entry name" value="Uracil-DNA_glycosylase-like_sf"/>
</dbReference>
<dbReference type="Gene3D" id="3.30.420.10">
    <property type="entry name" value="Ribonuclease H-like superfamily/Ribonuclease H"/>
    <property type="match status" value="1"/>
</dbReference>
<accession>S5VZN9</accession>
<dbReference type="InterPro" id="IPR036397">
    <property type="entry name" value="RNaseH_sf"/>
</dbReference>
<dbReference type="SUPFAM" id="SSF53098">
    <property type="entry name" value="Ribonuclease H-like"/>
    <property type="match status" value="1"/>
</dbReference>
<evidence type="ECO:0000259" key="7">
    <source>
        <dbReference type="SMART" id="SM00482"/>
    </source>
</evidence>
<keyword evidence="5" id="KW-0235">DNA replication</keyword>
<evidence type="ECO:0000256" key="3">
    <source>
        <dbReference type="ARBA" id="ARBA00022695"/>
    </source>
</evidence>
<dbReference type="Pfam" id="PF00476">
    <property type="entry name" value="DNA_pol_A"/>
    <property type="match status" value="1"/>
</dbReference>
<dbReference type="InterPro" id="IPR043502">
    <property type="entry name" value="DNA/RNA_pol_sf"/>
</dbReference>
<dbReference type="SMART" id="SM00482">
    <property type="entry name" value="POLAc"/>
    <property type="match status" value="1"/>
</dbReference>
<dbReference type="InterPro" id="IPR002562">
    <property type="entry name" value="3'-5'_exonuclease_dom"/>
</dbReference>
<organism evidence="8 9">
    <name type="scientific">Pseudomonas phage PaBG</name>
    <dbReference type="NCBI Taxonomy" id="1335230"/>
    <lineage>
        <taxon>Viruses</taxon>
        <taxon>Duplodnaviria</taxon>
        <taxon>Heunggongvirae</taxon>
        <taxon>Uroviricota</taxon>
        <taxon>Caudoviricetes</taxon>
        <taxon>Baikalvirus</taxon>
        <taxon>Baikalvirus PaBG</taxon>
    </lineage>
</organism>
<dbReference type="RefSeq" id="YP_008433527.1">
    <property type="nucleotide sequence ID" value="NC_022096.1"/>
</dbReference>
<dbReference type="GO" id="GO:0008408">
    <property type="term" value="F:3'-5' exonuclease activity"/>
    <property type="evidence" value="ECO:0007669"/>
    <property type="project" value="InterPro"/>
</dbReference>
<protein>
    <recommendedName>
        <fullName evidence="1">DNA-directed DNA polymerase</fullName>
        <ecNumber evidence="1">2.7.7.7</ecNumber>
    </recommendedName>
</protein>
<dbReference type="SUPFAM" id="SSF52141">
    <property type="entry name" value="Uracil-DNA glycosylase-like"/>
    <property type="match status" value="1"/>
</dbReference>
<dbReference type="InterPro" id="IPR002298">
    <property type="entry name" value="DNA_polymerase_A"/>
</dbReference>
<comment type="catalytic activity">
    <reaction evidence="6">
        <text>DNA(n) + a 2'-deoxyribonucleoside 5'-triphosphate = DNA(n+1) + diphosphate</text>
        <dbReference type="Rhea" id="RHEA:22508"/>
        <dbReference type="Rhea" id="RHEA-COMP:17339"/>
        <dbReference type="Rhea" id="RHEA-COMP:17340"/>
        <dbReference type="ChEBI" id="CHEBI:33019"/>
        <dbReference type="ChEBI" id="CHEBI:61560"/>
        <dbReference type="ChEBI" id="CHEBI:173112"/>
        <dbReference type="EC" id="2.7.7.7"/>
    </reaction>
</comment>
<evidence type="ECO:0000256" key="1">
    <source>
        <dbReference type="ARBA" id="ARBA00012417"/>
    </source>
</evidence>
<dbReference type="InterPro" id="IPR019760">
    <property type="entry name" value="DNA-dir_DNA_pol_A_CS"/>
</dbReference>
<dbReference type="OrthoDB" id="12281at10239"/>
<keyword evidence="3" id="KW-0548">Nucleotidyltransferase</keyword>